<accession>A0ACB8SP16</accession>
<reference evidence="1" key="2">
    <citation type="journal article" date="2022" name="New Phytol.">
        <title>Evolutionary transition to the ectomycorrhizal habit in the genomes of a hyperdiverse lineage of mushroom-forming fungi.</title>
        <authorList>
            <person name="Looney B."/>
            <person name="Miyauchi S."/>
            <person name="Morin E."/>
            <person name="Drula E."/>
            <person name="Courty P.E."/>
            <person name="Kohler A."/>
            <person name="Kuo A."/>
            <person name="LaButti K."/>
            <person name="Pangilinan J."/>
            <person name="Lipzen A."/>
            <person name="Riley R."/>
            <person name="Andreopoulos W."/>
            <person name="He G."/>
            <person name="Johnson J."/>
            <person name="Nolan M."/>
            <person name="Tritt A."/>
            <person name="Barry K.W."/>
            <person name="Grigoriev I.V."/>
            <person name="Nagy L.G."/>
            <person name="Hibbett D."/>
            <person name="Henrissat B."/>
            <person name="Matheny P.B."/>
            <person name="Labbe J."/>
            <person name="Martin F.M."/>
        </authorList>
    </citation>
    <scope>NUCLEOTIDE SEQUENCE</scope>
    <source>
        <strain evidence="1">HHB10654</strain>
    </source>
</reference>
<dbReference type="EMBL" id="MU277237">
    <property type="protein sequence ID" value="KAI0058228.1"/>
    <property type="molecule type" value="Genomic_DNA"/>
</dbReference>
<evidence type="ECO:0000313" key="1">
    <source>
        <dbReference type="EMBL" id="KAI0058228.1"/>
    </source>
</evidence>
<evidence type="ECO:0000313" key="2">
    <source>
        <dbReference type="Proteomes" id="UP000814140"/>
    </source>
</evidence>
<comment type="caution">
    <text evidence="1">The sequence shown here is derived from an EMBL/GenBank/DDBJ whole genome shotgun (WGS) entry which is preliminary data.</text>
</comment>
<gene>
    <name evidence="1" type="ORF">BV25DRAFT_1919441</name>
</gene>
<proteinExistence type="predicted"/>
<organism evidence="1 2">
    <name type="scientific">Artomyces pyxidatus</name>
    <dbReference type="NCBI Taxonomy" id="48021"/>
    <lineage>
        <taxon>Eukaryota</taxon>
        <taxon>Fungi</taxon>
        <taxon>Dikarya</taxon>
        <taxon>Basidiomycota</taxon>
        <taxon>Agaricomycotina</taxon>
        <taxon>Agaricomycetes</taxon>
        <taxon>Russulales</taxon>
        <taxon>Auriscalpiaceae</taxon>
        <taxon>Artomyces</taxon>
    </lineage>
</organism>
<keyword evidence="2" id="KW-1185">Reference proteome</keyword>
<sequence length="340" mass="37765">MTRQYKKKFILFPEHSSPVNAVSISPDGTRIASGGADGNVYIFSVRSGEEIRTSTFQAHTSAIGHMAPIPDAMVLASAAQGEVKIWKQTIGAHGKEHWRFPIIIPQPPPEIARVDDAATVTGLRWLKEATRLDNRSDGSLVVSYLWHGIICWGLNSLAPQWRIAHRGCFSFDLSPDLSTLAVHAETSRFDIYDVTSRMKLRSLEVEKGDGASIGQSSLPVQFIHDGLAVLGGSYVGNVRIWDLETGDRLQVLRHGAVTIQSLAAYYVIPSREFFIITGSSDGRVVIWETIASRVEVDSRDSDRPTNFIVKIPTSLYWSLWVFSGLLLSALAFNFMNMYRR</sequence>
<protein>
    <submittedName>
        <fullName evidence="1">WD40 repeat-like protein</fullName>
    </submittedName>
</protein>
<name>A0ACB8SP16_9AGAM</name>
<dbReference type="Proteomes" id="UP000814140">
    <property type="component" value="Unassembled WGS sequence"/>
</dbReference>
<reference evidence="1" key="1">
    <citation type="submission" date="2021-03" db="EMBL/GenBank/DDBJ databases">
        <authorList>
            <consortium name="DOE Joint Genome Institute"/>
            <person name="Ahrendt S."/>
            <person name="Looney B.P."/>
            <person name="Miyauchi S."/>
            <person name="Morin E."/>
            <person name="Drula E."/>
            <person name="Courty P.E."/>
            <person name="Chicoki N."/>
            <person name="Fauchery L."/>
            <person name="Kohler A."/>
            <person name="Kuo A."/>
            <person name="Labutti K."/>
            <person name="Pangilinan J."/>
            <person name="Lipzen A."/>
            <person name="Riley R."/>
            <person name="Andreopoulos W."/>
            <person name="He G."/>
            <person name="Johnson J."/>
            <person name="Barry K.W."/>
            <person name="Grigoriev I.V."/>
            <person name="Nagy L."/>
            <person name="Hibbett D."/>
            <person name="Henrissat B."/>
            <person name="Matheny P.B."/>
            <person name="Labbe J."/>
            <person name="Martin F."/>
        </authorList>
    </citation>
    <scope>NUCLEOTIDE SEQUENCE</scope>
    <source>
        <strain evidence="1">HHB10654</strain>
    </source>
</reference>